<evidence type="ECO:0000313" key="2">
    <source>
        <dbReference type="Proteomes" id="UP001303160"/>
    </source>
</evidence>
<reference evidence="1" key="1">
    <citation type="journal article" date="2023" name="Mol. Phylogenet. Evol.">
        <title>Genome-scale phylogeny and comparative genomics of the fungal order Sordariales.</title>
        <authorList>
            <person name="Hensen N."/>
            <person name="Bonometti L."/>
            <person name="Westerberg I."/>
            <person name="Brannstrom I.O."/>
            <person name="Guillou S."/>
            <person name="Cros-Aarteil S."/>
            <person name="Calhoun S."/>
            <person name="Haridas S."/>
            <person name="Kuo A."/>
            <person name="Mondo S."/>
            <person name="Pangilinan J."/>
            <person name="Riley R."/>
            <person name="LaButti K."/>
            <person name="Andreopoulos B."/>
            <person name="Lipzen A."/>
            <person name="Chen C."/>
            <person name="Yan M."/>
            <person name="Daum C."/>
            <person name="Ng V."/>
            <person name="Clum A."/>
            <person name="Steindorff A."/>
            <person name="Ohm R.A."/>
            <person name="Martin F."/>
            <person name="Silar P."/>
            <person name="Natvig D.O."/>
            <person name="Lalanne C."/>
            <person name="Gautier V."/>
            <person name="Ament-Velasquez S.L."/>
            <person name="Kruys A."/>
            <person name="Hutchinson M.I."/>
            <person name="Powell A.J."/>
            <person name="Barry K."/>
            <person name="Miller A.N."/>
            <person name="Grigoriev I.V."/>
            <person name="Debuchy R."/>
            <person name="Gladieux P."/>
            <person name="Hiltunen Thoren M."/>
            <person name="Johannesson H."/>
        </authorList>
    </citation>
    <scope>NUCLEOTIDE SEQUENCE</scope>
    <source>
        <strain evidence="1">CBS 315.58</strain>
    </source>
</reference>
<protein>
    <submittedName>
        <fullName evidence="1">Uncharacterized protein</fullName>
    </submittedName>
</protein>
<name>A0AAN6XHE4_9PEZI</name>
<reference evidence="1" key="2">
    <citation type="submission" date="2023-05" db="EMBL/GenBank/DDBJ databases">
        <authorList>
            <consortium name="Lawrence Berkeley National Laboratory"/>
            <person name="Steindorff A."/>
            <person name="Hensen N."/>
            <person name="Bonometti L."/>
            <person name="Westerberg I."/>
            <person name="Brannstrom I.O."/>
            <person name="Guillou S."/>
            <person name="Cros-Aarteil S."/>
            <person name="Calhoun S."/>
            <person name="Haridas S."/>
            <person name="Kuo A."/>
            <person name="Mondo S."/>
            <person name="Pangilinan J."/>
            <person name="Riley R."/>
            <person name="Labutti K."/>
            <person name="Andreopoulos B."/>
            <person name="Lipzen A."/>
            <person name="Chen C."/>
            <person name="Yanf M."/>
            <person name="Daum C."/>
            <person name="Ng V."/>
            <person name="Clum A."/>
            <person name="Ohm R."/>
            <person name="Martin F."/>
            <person name="Silar P."/>
            <person name="Natvig D."/>
            <person name="Lalanne C."/>
            <person name="Gautier V."/>
            <person name="Ament-Velasquez S.L."/>
            <person name="Kruys A."/>
            <person name="Hutchinson M.I."/>
            <person name="Powell A.J."/>
            <person name="Barry K."/>
            <person name="Miller A.N."/>
            <person name="Grigoriev I.V."/>
            <person name="Debuchy R."/>
            <person name="Gladieux P."/>
            <person name="Thoren M.H."/>
            <person name="Johannesson H."/>
        </authorList>
    </citation>
    <scope>NUCLEOTIDE SEQUENCE</scope>
    <source>
        <strain evidence="1">CBS 315.58</strain>
    </source>
</reference>
<dbReference type="AlphaFoldDB" id="A0AAN6XHE4"/>
<gene>
    <name evidence="1" type="ORF">QBC40DRAFT_296331</name>
</gene>
<keyword evidence="2" id="KW-1185">Reference proteome</keyword>
<dbReference type="Proteomes" id="UP001303160">
    <property type="component" value="Unassembled WGS sequence"/>
</dbReference>
<evidence type="ECO:0000313" key="1">
    <source>
        <dbReference type="EMBL" id="KAK4200793.1"/>
    </source>
</evidence>
<dbReference type="EMBL" id="MU863915">
    <property type="protein sequence ID" value="KAK4200793.1"/>
    <property type="molecule type" value="Genomic_DNA"/>
</dbReference>
<proteinExistence type="predicted"/>
<organism evidence="1 2">
    <name type="scientific">Triangularia verruculosa</name>
    <dbReference type="NCBI Taxonomy" id="2587418"/>
    <lineage>
        <taxon>Eukaryota</taxon>
        <taxon>Fungi</taxon>
        <taxon>Dikarya</taxon>
        <taxon>Ascomycota</taxon>
        <taxon>Pezizomycotina</taxon>
        <taxon>Sordariomycetes</taxon>
        <taxon>Sordariomycetidae</taxon>
        <taxon>Sordariales</taxon>
        <taxon>Podosporaceae</taxon>
        <taxon>Triangularia</taxon>
    </lineage>
</organism>
<comment type="caution">
    <text evidence="1">The sequence shown here is derived from an EMBL/GenBank/DDBJ whole genome shotgun (WGS) entry which is preliminary data.</text>
</comment>
<sequence>MPSQECIMNRWIQFQDEDPRSVRQEEVWPLVVVARLDPDRRGPRYPLAAIETHSHYGSLGILTACANTLRIFSDPLNHLAIQSDLSLAYEIYNKPRPWPEDVARWIEFPGYLVPPFIANCLSVGTTRNEDATSGWRWNLPLETVFGNFADAYRIPPDYLAVIDVTDPAKVRYAFGYGDHLAGYYQNRSTYRHEPPKPLSAVEFLARRRSCRLHNGSREAEPVSPVELEQALEITCRWKVMEVETLDFRRPHNPSPTAVDSPQSLHHHAFMTLVRGAAEMESLDLSIFDHVRAIPNFQEDLRRVLLRFCADLGDHQAIAQLIALALDGKGQLDLTPFKNLSPDSISTILGNQSPDIPITSISLCIDTLQCTPLELLQTLARFPTIQNLYLSQLPDPKHQPSTKFFIEMLKMPSLLPKGQILVAGLLTETLWRSRVFGPLPAPSYQIPFDIFPVQYMFVRHQTYGPDQEHFWPNYLSISDLFLRPERFAAGFLRYILRSVQPGSVAVEASEKLFDFCSAPPTLNHIMDEHRYQISQIPLENTAIPLRPRTSRRRENVGDCWPLVRAIEPGSWTVLVSLHHNHITRDLENLSSTRPHHATNWARYAFVRTKSRVDVTRPPVRLPPPEEVEVVSLKEFLRITSPDTNPAIIDIRLEELEENAALPRQQPLPDGVRRLSVMDRDEALGILKDFLNNVEMVKKNLWAFMKENDGECHPPTKFPENRFLLLTQSGFLGANPWYPDLLEECNGQLYGSMVHGPDDIFVDSVNAQLSLQWWESDPEEDDDGENAE</sequence>
<accession>A0AAN6XHE4</accession>